<protein>
    <submittedName>
        <fullName evidence="1">Uncharacterized protein</fullName>
    </submittedName>
</protein>
<dbReference type="EMBL" id="CP035758">
    <property type="protein sequence ID" value="QBD74805.1"/>
    <property type="molecule type" value="Genomic_DNA"/>
</dbReference>
<reference evidence="1 3" key="1">
    <citation type="submission" date="2019-01" db="EMBL/GenBank/DDBJ databases">
        <title>Ktedonosporobacter rubrisoli SCAWS-G2.</title>
        <authorList>
            <person name="Huang Y."/>
            <person name="Yan B."/>
        </authorList>
    </citation>
    <scope>NUCLEOTIDE SEQUENCE [LARGE SCALE GENOMIC DNA]</scope>
    <source>
        <strain evidence="1 3">SCAWS-G2</strain>
    </source>
</reference>
<keyword evidence="3" id="KW-1185">Reference proteome</keyword>
<proteinExistence type="predicted"/>
<dbReference type="AlphaFoldDB" id="A0A4P6JIC2"/>
<evidence type="ECO:0000313" key="2">
    <source>
        <dbReference type="EMBL" id="QBD75422.1"/>
    </source>
</evidence>
<accession>A0A4P6JIC2</accession>
<organism evidence="1 3">
    <name type="scientific">Ktedonosporobacter rubrisoli</name>
    <dbReference type="NCBI Taxonomy" id="2509675"/>
    <lineage>
        <taxon>Bacteria</taxon>
        <taxon>Bacillati</taxon>
        <taxon>Chloroflexota</taxon>
        <taxon>Ktedonobacteria</taxon>
        <taxon>Ktedonobacterales</taxon>
        <taxon>Ktedonosporobacteraceae</taxon>
        <taxon>Ktedonosporobacter</taxon>
    </lineage>
</organism>
<dbReference type="KEGG" id="kbs:EPA93_01860"/>
<gene>
    <name evidence="1" type="ORF">EPA93_01860</name>
    <name evidence="2" type="ORF">EPA93_05160</name>
</gene>
<dbReference type="KEGG" id="kbs:EPA93_05160"/>
<dbReference type="RefSeq" id="WP_129885404.1">
    <property type="nucleotide sequence ID" value="NZ_CP035758.1"/>
</dbReference>
<sequence>MEMKSEVARLREQIALECEAVKRGLSGYACVGQHEFVRQKYAAIETHYQKLVPLVGQEEAAEITFETYKDVLQR</sequence>
<name>A0A4P6JIC2_KTERU</name>
<evidence type="ECO:0000313" key="3">
    <source>
        <dbReference type="Proteomes" id="UP000290365"/>
    </source>
</evidence>
<dbReference type="EMBL" id="CP035758">
    <property type="protein sequence ID" value="QBD75422.1"/>
    <property type="molecule type" value="Genomic_DNA"/>
</dbReference>
<dbReference type="OrthoDB" id="164074at2"/>
<dbReference type="Proteomes" id="UP000290365">
    <property type="component" value="Chromosome"/>
</dbReference>
<evidence type="ECO:0000313" key="1">
    <source>
        <dbReference type="EMBL" id="QBD74805.1"/>
    </source>
</evidence>